<dbReference type="Proteomes" id="UP000002296">
    <property type="component" value="Unassembled WGS sequence"/>
</dbReference>
<organism evidence="2 3">
    <name type="scientific">Trypanosoma cruzi (strain CL Brener)</name>
    <dbReference type="NCBI Taxonomy" id="353153"/>
    <lineage>
        <taxon>Eukaryota</taxon>
        <taxon>Discoba</taxon>
        <taxon>Euglenozoa</taxon>
        <taxon>Kinetoplastea</taxon>
        <taxon>Metakinetoplastina</taxon>
        <taxon>Trypanosomatida</taxon>
        <taxon>Trypanosomatidae</taxon>
        <taxon>Trypanosoma</taxon>
        <taxon>Schizotrypanum</taxon>
    </lineage>
</organism>
<keyword evidence="3" id="KW-1185">Reference proteome</keyword>
<feature type="transmembrane region" description="Helical" evidence="1">
    <location>
        <begin position="27"/>
        <end position="51"/>
    </location>
</feature>
<evidence type="ECO:0000313" key="3">
    <source>
        <dbReference type="Proteomes" id="UP000002296"/>
    </source>
</evidence>
<name>Q4DRM7_TRYCC</name>
<gene>
    <name evidence="2" type="ORF">Tc00.1047053509023.190</name>
</gene>
<dbReference type="AlphaFoldDB" id="Q4DRM7"/>
<dbReference type="EMBL" id="AAHK01000227">
    <property type="protein sequence ID" value="EAN95195.1"/>
    <property type="molecule type" value="Genomic_DNA"/>
</dbReference>
<keyword evidence="1" id="KW-0812">Transmembrane</keyword>
<accession>Q4DRM7</accession>
<evidence type="ECO:0000256" key="1">
    <source>
        <dbReference type="SAM" id="Phobius"/>
    </source>
</evidence>
<keyword evidence="1" id="KW-1133">Transmembrane helix</keyword>
<dbReference type="PaxDb" id="353153-Q4DRM7"/>
<reference evidence="2 3" key="1">
    <citation type="journal article" date="2005" name="Science">
        <title>The genome sequence of Trypanosoma cruzi, etiologic agent of Chagas disease.</title>
        <authorList>
            <person name="El-Sayed N.M."/>
            <person name="Myler P.J."/>
            <person name="Bartholomeu D.C."/>
            <person name="Nilsson D."/>
            <person name="Aggarwal G."/>
            <person name="Tran A.N."/>
            <person name="Ghedin E."/>
            <person name="Worthey E.A."/>
            <person name="Delcher A.L."/>
            <person name="Blandin G."/>
            <person name="Westenberger S.J."/>
            <person name="Caler E."/>
            <person name="Cerqueira G.C."/>
            <person name="Branche C."/>
            <person name="Haas B."/>
            <person name="Anupama A."/>
            <person name="Arner E."/>
            <person name="Aslund L."/>
            <person name="Attipoe P."/>
            <person name="Bontempi E."/>
            <person name="Bringaud F."/>
            <person name="Burton P."/>
            <person name="Cadag E."/>
            <person name="Campbell D.A."/>
            <person name="Carrington M."/>
            <person name="Crabtree J."/>
            <person name="Darban H."/>
            <person name="da Silveira J.F."/>
            <person name="de Jong P."/>
            <person name="Edwards K."/>
            <person name="Englund P.T."/>
            <person name="Fazelina G."/>
            <person name="Feldblyum T."/>
            <person name="Ferella M."/>
            <person name="Frasch A.C."/>
            <person name="Gull K."/>
            <person name="Horn D."/>
            <person name="Hou L."/>
            <person name="Huang Y."/>
            <person name="Kindlund E."/>
            <person name="Klingbeil M."/>
            <person name="Kluge S."/>
            <person name="Koo H."/>
            <person name="Lacerda D."/>
            <person name="Levin M.J."/>
            <person name="Lorenzi H."/>
            <person name="Louie T."/>
            <person name="Machado C.R."/>
            <person name="McCulloch R."/>
            <person name="McKenna A."/>
            <person name="Mizuno Y."/>
            <person name="Mottram J.C."/>
            <person name="Nelson S."/>
            <person name="Ochaya S."/>
            <person name="Osoegawa K."/>
            <person name="Pai G."/>
            <person name="Parsons M."/>
            <person name="Pentony M."/>
            <person name="Pettersson U."/>
            <person name="Pop M."/>
            <person name="Ramirez J.L."/>
            <person name="Rinta J."/>
            <person name="Robertson L."/>
            <person name="Salzberg S.L."/>
            <person name="Sanchez D.O."/>
            <person name="Seyler A."/>
            <person name="Sharma R."/>
            <person name="Shetty J."/>
            <person name="Simpson A.J."/>
            <person name="Sisk E."/>
            <person name="Tammi M.T."/>
            <person name="Tarleton R."/>
            <person name="Teixeira S."/>
            <person name="Van Aken S."/>
            <person name="Vogt C."/>
            <person name="Ward P.N."/>
            <person name="Wickstead B."/>
            <person name="Wortman J."/>
            <person name="White O."/>
            <person name="Fraser C.M."/>
            <person name="Stuart K.D."/>
            <person name="Andersson B."/>
        </authorList>
    </citation>
    <scope>NUCLEOTIDE SEQUENCE [LARGE SCALE GENOMIC DNA]</scope>
    <source>
        <strain evidence="2 3">CL Brener</strain>
    </source>
</reference>
<comment type="caution">
    <text evidence="2">The sequence shown here is derived from an EMBL/GenBank/DDBJ whole genome shotgun (WGS) entry which is preliminary data.</text>
</comment>
<dbReference type="KEGG" id="tcr:509023.190"/>
<sequence length="237" mass="26923">MWRVRGGSCNSFFFWYENDGNDKNVPFFSFFLLLLMHYRVPFGWALMTFVFEARRLPFGDAVVPPHCLNVMNPGSCGGVNIDEAWLVGLPAWKKRLLPPVLDVVQQHYGSSSFSSSSTAVSCGVEAELLGWTVALRIVEELPELETAYSRILEYRERQRTGEMTAEELMMEELLRERMGKDFLGEEEEDESSSLDEDDDKRAEEVDIAMCFNLDGEVVSIGSANLFGGHGYHERKKP</sequence>
<protein>
    <submittedName>
        <fullName evidence="2">Uncharacterized protein</fullName>
    </submittedName>
</protein>
<evidence type="ECO:0000313" key="2">
    <source>
        <dbReference type="EMBL" id="EAN95195.1"/>
    </source>
</evidence>
<dbReference type="eggNOG" id="ENOG502S8DF">
    <property type="taxonomic scope" value="Eukaryota"/>
</dbReference>
<dbReference type="InParanoid" id="Q4DRM7"/>
<proteinExistence type="predicted"/>
<dbReference type="GeneID" id="3549031"/>
<dbReference type="RefSeq" id="XP_817046.1">
    <property type="nucleotide sequence ID" value="XM_811953.1"/>
</dbReference>
<keyword evidence="1" id="KW-0472">Membrane</keyword>